<comment type="caution">
    <text evidence="1">The sequence shown here is derived from an EMBL/GenBank/DDBJ whole genome shotgun (WGS) entry which is preliminary data.</text>
</comment>
<dbReference type="InterPro" id="IPR018247">
    <property type="entry name" value="EF_Hand_1_Ca_BS"/>
</dbReference>
<gene>
    <name evidence="1" type="ORF">ABC228_10300</name>
</gene>
<sequence length="332" mass="37297">MNIHERDWTTTRTSAASAIYGALSYLDENAFSLIDVMGLTGHAFRMNIDPKKVHPAGPTAFPGGYILRRNLCNLGFTSCLADPAAPVPPDKLQKTFSIIQESIDHGIPAISYDLFSTEFGLIYGYDDDSQEFYAKDPSNDGVITYADFSEAKGFIFITTISEKLPHSKYEMLRMALDMIVDHARGREWNHIFNGNFVMGLDGFEAWIKVFEKGTVDPLGNAYNAAVIADARQFAVKFLEELTMKWNGTNVVERGVRKLAGEAREFYIVSAEAFEQLTRLFPFPNGGIPNDHNSSNKAIELLRNAEAAEHEGIKVIEKLLQFMKGYYSEKWIY</sequence>
<evidence type="ECO:0000313" key="2">
    <source>
        <dbReference type="Proteomes" id="UP001444625"/>
    </source>
</evidence>
<keyword evidence="2" id="KW-1185">Reference proteome</keyword>
<reference evidence="1 2" key="1">
    <citation type="submission" date="2024-05" db="EMBL/GenBank/DDBJ databases">
        <authorList>
            <person name="Haq I."/>
            <person name="Ullah Z."/>
            <person name="Ahmad R."/>
            <person name="Li M."/>
            <person name="Tong Y."/>
        </authorList>
    </citation>
    <scope>NUCLEOTIDE SEQUENCE [LARGE SCALE GENOMIC DNA]</scope>
    <source>
        <strain evidence="1 2">16A2E</strain>
    </source>
</reference>
<dbReference type="Proteomes" id="UP001444625">
    <property type="component" value="Unassembled WGS sequence"/>
</dbReference>
<dbReference type="PROSITE" id="PS00018">
    <property type="entry name" value="EF_HAND_1"/>
    <property type="match status" value="1"/>
</dbReference>
<dbReference type="EMBL" id="JBDIML010000003">
    <property type="protein sequence ID" value="MEN2767579.1"/>
    <property type="molecule type" value="Genomic_DNA"/>
</dbReference>
<name>A0ABU9XH58_9BACI</name>
<accession>A0ABU9XH58</accession>
<dbReference type="RefSeq" id="WP_345825050.1">
    <property type="nucleotide sequence ID" value="NZ_JBDIML010000003.1"/>
</dbReference>
<evidence type="ECO:0000313" key="1">
    <source>
        <dbReference type="EMBL" id="MEN2767579.1"/>
    </source>
</evidence>
<organism evidence="1 2">
    <name type="scientific">Ornithinibacillus xuwenensis</name>
    <dbReference type="NCBI Taxonomy" id="3144668"/>
    <lineage>
        <taxon>Bacteria</taxon>
        <taxon>Bacillati</taxon>
        <taxon>Bacillota</taxon>
        <taxon>Bacilli</taxon>
        <taxon>Bacillales</taxon>
        <taxon>Bacillaceae</taxon>
        <taxon>Ornithinibacillus</taxon>
    </lineage>
</organism>
<protein>
    <submittedName>
        <fullName evidence="1">Uncharacterized protein</fullName>
    </submittedName>
</protein>
<proteinExistence type="predicted"/>